<comment type="caution">
    <text evidence="1">The sequence shown here is derived from an EMBL/GenBank/DDBJ whole genome shotgun (WGS) entry which is preliminary data.</text>
</comment>
<protein>
    <recommendedName>
        <fullName evidence="3">Pancreas/duodenum homeobox protein 1</fullName>
    </recommendedName>
</protein>
<dbReference type="AlphaFoldDB" id="A0A3S3R4Q6"/>
<dbReference type="EMBL" id="MTKO01000098">
    <property type="protein sequence ID" value="RWX44263.1"/>
    <property type="molecule type" value="Genomic_DNA"/>
</dbReference>
<proteinExistence type="predicted"/>
<name>A0A3S3R4Q6_9BACT</name>
<reference evidence="1 2" key="1">
    <citation type="submission" date="2017-01" db="EMBL/GenBank/DDBJ databases">
        <title>The cable genome- insights into the physiology and evolution of filamentous bacteria capable of sulfide oxidation via long distance electron transfer.</title>
        <authorList>
            <person name="Schreiber L."/>
            <person name="Bjerg J.T."/>
            <person name="Boggild A."/>
            <person name="Van De Vossenberg J."/>
            <person name="Meysman F."/>
            <person name="Nielsen L.P."/>
            <person name="Schramm A."/>
            <person name="Kjeldsen K.U."/>
        </authorList>
    </citation>
    <scope>NUCLEOTIDE SEQUENCE [LARGE SCALE GENOMIC DNA]</scope>
    <source>
        <strain evidence="1">MCF</strain>
    </source>
</reference>
<evidence type="ECO:0000313" key="2">
    <source>
        <dbReference type="Proteomes" id="UP000287853"/>
    </source>
</evidence>
<accession>A0A3S3R4Q6</accession>
<sequence length="130" mass="14531">MNSMNDVFTNEVLQELFPAQRADDFFEALFGDANEGAYDISLSFQGHDEQSNSLHFNLDLHERPGRCLACNLTSGLPDVFSRHKVINIEGLVTDVEKKLDGKAKCGAWKLGRTQQPKKSLHSIPLQIDLS</sequence>
<evidence type="ECO:0000313" key="1">
    <source>
        <dbReference type="EMBL" id="RWX44263.1"/>
    </source>
</evidence>
<keyword evidence="2" id="KW-1185">Reference proteome</keyword>
<organism evidence="1 2">
    <name type="scientific">Candidatus Electrothrix aarhusensis</name>
    <dbReference type="NCBI Taxonomy" id="1859131"/>
    <lineage>
        <taxon>Bacteria</taxon>
        <taxon>Pseudomonadati</taxon>
        <taxon>Thermodesulfobacteriota</taxon>
        <taxon>Desulfobulbia</taxon>
        <taxon>Desulfobulbales</taxon>
        <taxon>Desulfobulbaceae</taxon>
        <taxon>Candidatus Electrothrix</taxon>
    </lineage>
</organism>
<evidence type="ECO:0008006" key="3">
    <source>
        <dbReference type="Google" id="ProtNLM"/>
    </source>
</evidence>
<gene>
    <name evidence="1" type="ORF">H206_01873</name>
</gene>
<dbReference type="Proteomes" id="UP000287853">
    <property type="component" value="Unassembled WGS sequence"/>
</dbReference>